<feature type="transmembrane region" description="Helical" evidence="1">
    <location>
        <begin position="41"/>
        <end position="61"/>
    </location>
</feature>
<dbReference type="SMART" id="SM00267">
    <property type="entry name" value="GGDEF"/>
    <property type="match status" value="1"/>
</dbReference>
<evidence type="ECO:0000313" key="4">
    <source>
        <dbReference type="Proteomes" id="UP000574276"/>
    </source>
</evidence>
<evidence type="ECO:0000313" key="3">
    <source>
        <dbReference type="EMBL" id="MBB2184333.1"/>
    </source>
</evidence>
<feature type="domain" description="GGDEF" evidence="2">
    <location>
        <begin position="125"/>
        <end position="291"/>
    </location>
</feature>
<organism evidence="3 4">
    <name type="scientific">Variimorphobacter saccharofermentans</name>
    <dbReference type="NCBI Taxonomy" id="2755051"/>
    <lineage>
        <taxon>Bacteria</taxon>
        <taxon>Bacillati</taxon>
        <taxon>Bacillota</taxon>
        <taxon>Clostridia</taxon>
        <taxon>Lachnospirales</taxon>
        <taxon>Lachnospiraceae</taxon>
        <taxon>Variimorphobacter</taxon>
    </lineage>
</organism>
<dbReference type="InterPro" id="IPR029787">
    <property type="entry name" value="Nucleotide_cyclase"/>
</dbReference>
<dbReference type="AlphaFoldDB" id="A0A839K343"/>
<feature type="transmembrane region" description="Helical" evidence="1">
    <location>
        <begin position="12"/>
        <end position="35"/>
    </location>
</feature>
<evidence type="ECO:0000259" key="2">
    <source>
        <dbReference type="SMART" id="SM00267"/>
    </source>
</evidence>
<evidence type="ECO:0000256" key="1">
    <source>
        <dbReference type="SAM" id="Phobius"/>
    </source>
</evidence>
<dbReference type="InterPro" id="IPR000160">
    <property type="entry name" value="GGDEF_dom"/>
</dbReference>
<keyword evidence="1" id="KW-0472">Membrane</keyword>
<dbReference type="Pfam" id="PF00990">
    <property type="entry name" value="GGDEF"/>
    <property type="match status" value="1"/>
</dbReference>
<keyword evidence="1" id="KW-1133">Transmembrane helix</keyword>
<protein>
    <submittedName>
        <fullName evidence="3">GGDEF domain-containing protein</fullName>
    </submittedName>
</protein>
<feature type="transmembrane region" description="Helical" evidence="1">
    <location>
        <begin position="68"/>
        <end position="87"/>
    </location>
</feature>
<gene>
    <name evidence="3" type="ORF">H0486_15740</name>
</gene>
<dbReference type="EMBL" id="JACEGA010000001">
    <property type="protein sequence ID" value="MBB2184333.1"/>
    <property type="molecule type" value="Genomic_DNA"/>
</dbReference>
<dbReference type="RefSeq" id="WP_228353913.1">
    <property type="nucleotide sequence ID" value="NZ_JACEGA010000001.1"/>
</dbReference>
<proteinExistence type="predicted"/>
<dbReference type="SUPFAM" id="SSF55073">
    <property type="entry name" value="Nucleotide cyclase"/>
    <property type="match status" value="1"/>
</dbReference>
<dbReference type="InterPro" id="IPR043128">
    <property type="entry name" value="Rev_trsase/Diguanyl_cyclase"/>
</dbReference>
<keyword evidence="1" id="KW-0812">Transmembrane</keyword>
<name>A0A839K343_9FIRM</name>
<sequence>MKLKSQNAKRITFYRQDLGILALFAVLFAGALIVIDTPTEMRLEFIVMLLVTFFCMLFAAFRMTMASVVLTGVQITIYTTYKVFFYYSSGESIQLLHFVWIFYPLLSIAAVNFFINGNARLEAENIMLKDQVSKLVLIDPLTGLYNLKGLYLDLQGQIGLAARKGIDITLMIVALRYEAELKKVLGTENLDIVKQRLAAIVQDIIRIEDRVYAIDDKGTLAIILSCDAEGAEMVKRRVKEKLTSFEAMPEIVKNKVIRIDLQFGYLQYDKETFGRDLIRYKQCTESELQYDV</sequence>
<accession>A0A839K343</accession>
<dbReference type="Proteomes" id="UP000574276">
    <property type="component" value="Unassembled WGS sequence"/>
</dbReference>
<dbReference type="Gene3D" id="3.30.70.270">
    <property type="match status" value="1"/>
</dbReference>
<reference evidence="3 4" key="1">
    <citation type="submission" date="2020-07" db="EMBL/GenBank/DDBJ databases">
        <title>Characterization and genome sequencing of isolate MD1, a novel member within the family Lachnospiraceae.</title>
        <authorList>
            <person name="Rettenmaier R."/>
            <person name="Di Bello L."/>
            <person name="Zinser C."/>
            <person name="Scheitz K."/>
            <person name="Liebl W."/>
            <person name="Zverlov V."/>
        </authorList>
    </citation>
    <scope>NUCLEOTIDE SEQUENCE [LARGE SCALE GENOMIC DNA]</scope>
    <source>
        <strain evidence="3 4">MD1</strain>
    </source>
</reference>
<comment type="caution">
    <text evidence="3">The sequence shown here is derived from an EMBL/GenBank/DDBJ whole genome shotgun (WGS) entry which is preliminary data.</text>
</comment>
<feature type="transmembrane region" description="Helical" evidence="1">
    <location>
        <begin position="93"/>
        <end position="115"/>
    </location>
</feature>
<keyword evidence="4" id="KW-1185">Reference proteome</keyword>